<reference evidence="2" key="1">
    <citation type="submission" date="2022-10" db="EMBL/GenBank/DDBJ databases">
        <title>Comparative genomic analysis of Cohnella hashimotonis sp. nov., isolated from the International Space Station.</title>
        <authorList>
            <person name="Simpson A."/>
            <person name="Venkateswaran K."/>
        </authorList>
    </citation>
    <scope>NUCLEOTIDE SEQUENCE</scope>
    <source>
        <strain evidence="2">DSM 28161</strain>
    </source>
</reference>
<evidence type="ECO:0000256" key="1">
    <source>
        <dbReference type="SAM" id="MobiDB-lite"/>
    </source>
</evidence>
<feature type="compositionally biased region" description="Basic and acidic residues" evidence="1">
    <location>
        <begin position="158"/>
        <end position="177"/>
    </location>
</feature>
<feature type="compositionally biased region" description="Acidic residues" evidence="1">
    <location>
        <begin position="198"/>
        <end position="208"/>
    </location>
</feature>
<dbReference type="RefSeq" id="WP_277536123.1">
    <property type="nucleotide sequence ID" value="NZ_JAPDIA010000008.1"/>
</dbReference>
<protein>
    <submittedName>
        <fullName evidence="2">Uncharacterized protein</fullName>
    </submittedName>
</protein>
<evidence type="ECO:0000313" key="3">
    <source>
        <dbReference type="Proteomes" id="UP001153404"/>
    </source>
</evidence>
<feature type="region of interest" description="Disordered" evidence="1">
    <location>
        <begin position="391"/>
        <end position="412"/>
    </location>
</feature>
<accession>A0A9X4QVJ7</accession>
<organism evidence="2 3">
    <name type="scientific">Cohnella rhizosphaerae</name>
    <dbReference type="NCBI Taxonomy" id="1457232"/>
    <lineage>
        <taxon>Bacteria</taxon>
        <taxon>Bacillati</taxon>
        <taxon>Bacillota</taxon>
        <taxon>Bacilli</taxon>
        <taxon>Bacillales</taxon>
        <taxon>Paenibacillaceae</taxon>
        <taxon>Cohnella</taxon>
    </lineage>
</organism>
<sequence>MFDRANKPSARKSPQRAAQAGPIKGDADRPKSVHRLLQLQRAVGNRGLLGMLRGANAPVPANTGAPGPAEPVMQGKFVTETGGEDKREEQKIEALLRDFMAWKRDDTDMMAVFETVLKDFEDSRGSDDPVSLSDWTVRHSGALTAAEDMLRMRGMDLEGDAKDLPQKRKRKESDGRPDKKKRKLDADVKPKKTKYSSDVEESSDDETTELDAKQKLRILINLTASNMEILRSSSLESKKDEHRFDEPLHRKIYAADRSSKNPKIADLTTQDYFFVGEQRLRIGEGTGHFIQAGGNAEARGTTIKEPPADYDKLIEAMLKMAKDPSAASLYKLATGAELDDKATFEDRELAAIMLYYLNHNVSKSHTVRSNLTEHLQKFVSVTGVSELTRSFEAGGKEERSKEKSKKKKDGSASGYSAETLVKMMLKLVVDGKVTSLQAVFFEGTGGMDSLFLGAPSAEHSGNKLGGAAVLRDPFAYSENLERQMSHTPHNKKSVQRTAERREFRLDDRA</sequence>
<proteinExistence type="predicted"/>
<dbReference type="AlphaFoldDB" id="A0A9X4QVJ7"/>
<dbReference type="EMBL" id="JAPDIA010000008">
    <property type="protein sequence ID" value="MDG0812684.1"/>
    <property type="molecule type" value="Genomic_DNA"/>
</dbReference>
<dbReference type="Proteomes" id="UP001153404">
    <property type="component" value="Unassembled WGS sequence"/>
</dbReference>
<feature type="region of interest" description="Disordered" evidence="1">
    <location>
        <begin position="158"/>
        <end position="208"/>
    </location>
</feature>
<gene>
    <name evidence="2" type="ORF">OMP40_27685</name>
</gene>
<feature type="compositionally biased region" description="Basic and acidic residues" evidence="1">
    <location>
        <begin position="497"/>
        <end position="509"/>
    </location>
</feature>
<keyword evidence="3" id="KW-1185">Reference proteome</keyword>
<comment type="caution">
    <text evidence="2">The sequence shown here is derived from an EMBL/GenBank/DDBJ whole genome shotgun (WGS) entry which is preliminary data.</text>
</comment>
<feature type="region of interest" description="Disordered" evidence="1">
    <location>
        <begin position="479"/>
        <end position="509"/>
    </location>
</feature>
<feature type="region of interest" description="Disordered" evidence="1">
    <location>
        <begin position="1"/>
        <end position="32"/>
    </location>
</feature>
<evidence type="ECO:0000313" key="2">
    <source>
        <dbReference type="EMBL" id="MDG0812684.1"/>
    </source>
</evidence>
<name>A0A9X4QVJ7_9BACL</name>